<organism evidence="1 2">
    <name type="scientific">Trinickia fusca</name>
    <dbReference type="NCBI Taxonomy" id="2419777"/>
    <lineage>
        <taxon>Bacteria</taxon>
        <taxon>Pseudomonadati</taxon>
        <taxon>Pseudomonadota</taxon>
        <taxon>Betaproteobacteria</taxon>
        <taxon>Burkholderiales</taxon>
        <taxon>Burkholderiaceae</taxon>
        <taxon>Trinickia</taxon>
    </lineage>
</organism>
<dbReference type="AlphaFoldDB" id="A0A494XF60"/>
<comment type="caution">
    <text evidence="1">The sequence shown here is derived from an EMBL/GenBank/DDBJ whole genome shotgun (WGS) entry which is preliminary data.</text>
</comment>
<evidence type="ECO:0000313" key="1">
    <source>
        <dbReference type="EMBL" id="RKP49395.1"/>
    </source>
</evidence>
<sequence>MAEQVVLGAVLSCTFGDAPATLIVEPEARVMVEGRPAATMMDSKPLVNIPTFVMCNSLANPEVAIATAAAAGVLTPMPCVPCITDPWVPAAPTVLIGGLPALNNTSMCICDFGGEISIDFGGAVRTMVPE</sequence>
<dbReference type="Pfam" id="PF14107">
    <property type="entry name" value="DUF4280"/>
    <property type="match status" value="1"/>
</dbReference>
<evidence type="ECO:0000313" key="2">
    <source>
        <dbReference type="Proteomes" id="UP000280434"/>
    </source>
</evidence>
<name>A0A494XF60_9BURK</name>
<reference evidence="1 2" key="1">
    <citation type="submission" date="2018-10" db="EMBL/GenBank/DDBJ databases">
        <title>Paraburkholderia sp. 7MK8-2, isolated from soil.</title>
        <authorList>
            <person name="Gao Z.-H."/>
            <person name="Qiu L.-H."/>
        </authorList>
    </citation>
    <scope>NUCLEOTIDE SEQUENCE [LARGE SCALE GENOMIC DNA]</scope>
    <source>
        <strain evidence="1 2">7MK8-2</strain>
    </source>
</reference>
<keyword evidence="2" id="KW-1185">Reference proteome</keyword>
<dbReference type="EMBL" id="RBZV01000003">
    <property type="protein sequence ID" value="RKP49395.1"/>
    <property type="molecule type" value="Genomic_DNA"/>
</dbReference>
<dbReference type="RefSeq" id="WP_121277783.1">
    <property type="nucleotide sequence ID" value="NZ_RBZV01000003.1"/>
</dbReference>
<gene>
    <name evidence="1" type="ORF">D7S89_11575</name>
</gene>
<dbReference type="Proteomes" id="UP000280434">
    <property type="component" value="Unassembled WGS sequence"/>
</dbReference>
<accession>A0A494XF60</accession>
<dbReference type="InterPro" id="IPR025460">
    <property type="entry name" value="DUF4280"/>
</dbReference>
<proteinExistence type="predicted"/>
<protein>
    <submittedName>
        <fullName evidence="1">DUF4280 domain-containing protein</fullName>
    </submittedName>
</protein>
<dbReference type="OrthoDB" id="4825649at2"/>